<dbReference type="InterPro" id="IPR006140">
    <property type="entry name" value="D-isomer_DH_NAD-bd"/>
</dbReference>
<protein>
    <submittedName>
        <fullName evidence="8">Phosphoglycerate dehydrogenase</fullName>
    </submittedName>
</protein>
<dbReference type="EMBL" id="BAABJI010000001">
    <property type="protein sequence ID" value="GAA4903593.1"/>
    <property type="molecule type" value="Genomic_DNA"/>
</dbReference>
<reference evidence="9" key="1">
    <citation type="journal article" date="2019" name="Int. J. Syst. Evol. Microbiol.">
        <title>The Global Catalogue of Microorganisms (GCM) 10K type strain sequencing project: providing services to taxonomists for standard genome sequencing and annotation.</title>
        <authorList>
            <consortium name="The Broad Institute Genomics Platform"/>
            <consortium name="The Broad Institute Genome Sequencing Center for Infectious Disease"/>
            <person name="Wu L."/>
            <person name="Ma J."/>
        </authorList>
    </citation>
    <scope>NUCLEOTIDE SEQUENCE [LARGE SCALE GENOMIC DNA]</scope>
    <source>
        <strain evidence="9">JCM 18283</strain>
    </source>
</reference>
<comment type="similarity">
    <text evidence="1 5">Belongs to the D-isomer specific 2-hydroxyacid dehydrogenase family.</text>
</comment>
<organism evidence="8 9">
    <name type="scientific">Mucilaginibacter defluvii</name>
    <dbReference type="NCBI Taxonomy" id="1196019"/>
    <lineage>
        <taxon>Bacteria</taxon>
        <taxon>Pseudomonadati</taxon>
        <taxon>Bacteroidota</taxon>
        <taxon>Sphingobacteriia</taxon>
        <taxon>Sphingobacteriales</taxon>
        <taxon>Sphingobacteriaceae</taxon>
        <taxon>Mucilaginibacter</taxon>
    </lineage>
</organism>
<dbReference type="CDD" id="cd12172">
    <property type="entry name" value="PGDH_like_2"/>
    <property type="match status" value="1"/>
</dbReference>
<dbReference type="PANTHER" id="PTHR42789:SF1">
    <property type="entry name" value="D-ISOMER SPECIFIC 2-HYDROXYACID DEHYDROGENASE FAMILY PROTEIN (AFU_ORTHOLOGUE AFUA_6G10090)"/>
    <property type="match status" value="1"/>
</dbReference>
<evidence type="ECO:0000259" key="6">
    <source>
        <dbReference type="Pfam" id="PF00389"/>
    </source>
</evidence>
<evidence type="ECO:0000313" key="9">
    <source>
        <dbReference type="Proteomes" id="UP001501436"/>
    </source>
</evidence>
<keyword evidence="4" id="KW-0520">NAD</keyword>
<dbReference type="PANTHER" id="PTHR42789">
    <property type="entry name" value="D-ISOMER SPECIFIC 2-HYDROXYACID DEHYDROGENASE FAMILY PROTEIN (AFU_ORTHOLOGUE AFUA_6G10090)"/>
    <property type="match status" value="1"/>
</dbReference>
<dbReference type="SUPFAM" id="SSF51735">
    <property type="entry name" value="NAD(P)-binding Rossmann-fold domains"/>
    <property type="match status" value="1"/>
</dbReference>
<feature type="domain" description="D-isomer specific 2-hydroxyacid dehydrogenase NAD-binding" evidence="7">
    <location>
        <begin position="112"/>
        <end position="283"/>
    </location>
</feature>
<dbReference type="Gene3D" id="3.40.50.720">
    <property type="entry name" value="NAD(P)-binding Rossmann-like Domain"/>
    <property type="match status" value="2"/>
</dbReference>
<evidence type="ECO:0000256" key="4">
    <source>
        <dbReference type="ARBA" id="ARBA00023027"/>
    </source>
</evidence>
<dbReference type="SUPFAM" id="SSF52283">
    <property type="entry name" value="Formate/glycerate dehydrogenase catalytic domain-like"/>
    <property type="match status" value="1"/>
</dbReference>
<dbReference type="InterPro" id="IPR029752">
    <property type="entry name" value="D-isomer_DH_CS1"/>
</dbReference>
<evidence type="ECO:0000256" key="2">
    <source>
        <dbReference type="ARBA" id="ARBA00022605"/>
    </source>
</evidence>
<dbReference type="Pfam" id="PF02826">
    <property type="entry name" value="2-Hacid_dh_C"/>
    <property type="match status" value="1"/>
</dbReference>
<evidence type="ECO:0000259" key="7">
    <source>
        <dbReference type="Pfam" id="PF02826"/>
    </source>
</evidence>
<gene>
    <name evidence="8" type="ORF">GCM10023313_02670</name>
</gene>
<dbReference type="InterPro" id="IPR036291">
    <property type="entry name" value="NAD(P)-bd_dom_sf"/>
</dbReference>
<feature type="domain" description="D-isomer specific 2-hydroxyacid dehydrogenase catalytic" evidence="6">
    <location>
        <begin position="20"/>
        <end position="305"/>
    </location>
</feature>
<sequence>MNKVLLSPSSFGECGLQPIELLENAGYTVINNPYKRKLTEAEAIELAKDCVGIVAGVEPLTAAVMDALPDLKVISRVGVGMDSVDLDHAAKKGIKVLNTPDGPTRGVAELTLAMTFAMLRKIPQADAAMKNKVWKKQTGNLIINKKIGVIGLGRIGRMVAGLFRGIGNPVIGFDLYPDTAWAEQAGVEIADFETVISQADIITVHVPGNADKSAVIGAKEFEKIKDGAFLVNIARGGVVDEEALYNALKSGKLSSAAVDVYNKEPYDGPLCELDNIILTPHLGSYATEGKLQMEIDAAQNLIDALA</sequence>
<keyword evidence="9" id="KW-1185">Reference proteome</keyword>
<dbReference type="InterPro" id="IPR050857">
    <property type="entry name" value="D-2-hydroxyacid_DH"/>
</dbReference>
<evidence type="ECO:0000256" key="3">
    <source>
        <dbReference type="ARBA" id="ARBA00023002"/>
    </source>
</evidence>
<evidence type="ECO:0000313" key="8">
    <source>
        <dbReference type="EMBL" id="GAA4903593.1"/>
    </source>
</evidence>
<evidence type="ECO:0000256" key="5">
    <source>
        <dbReference type="RuleBase" id="RU003719"/>
    </source>
</evidence>
<proteinExistence type="inferred from homology"/>
<dbReference type="Pfam" id="PF00389">
    <property type="entry name" value="2-Hacid_dh"/>
    <property type="match status" value="1"/>
</dbReference>
<comment type="caution">
    <text evidence="8">The sequence shown here is derived from an EMBL/GenBank/DDBJ whole genome shotgun (WGS) entry which is preliminary data.</text>
</comment>
<dbReference type="Proteomes" id="UP001501436">
    <property type="component" value="Unassembled WGS sequence"/>
</dbReference>
<accession>A0ABP9FIZ5</accession>
<evidence type="ECO:0000256" key="1">
    <source>
        <dbReference type="ARBA" id="ARBA00005854"/>
    </source>
</evidence>
<keyword evidence="3 5" id="KW-0560">Oxidoreductase</keyword>
<dbReference type="PROSITE" id="PS00065">
    <property type="entry name" value="D_2_HYDROXYACID_DH_1"/>
    <property type="match status" value="1"/>
</dbReference>
<dbReference type="InterPro" id="IPR006139">
    <property type="entry name" value="D-isomer_2_OHA_DH_cat_dom"/>
</dbReference>
<name>A0ABP9FIZ5_9SPHI</name>
<keyword evidence="2" id="KW-0028">Amino-acid biosynthesis</keyword>
<dbReference type="RefSeq" id="WP_345329045.1">
    <property type="nucleotide sequence ID" value="NZ_BAABJI010000001.1"/>
</dbReference>